<dbReference type="EMBL" id="QXFZ01003439">
    <property type="protein sequence ID" value="KAE9069071.1"/>
    <property type="molecule type" value="Genomic_DNA"/>
</dbReference>
<dbReference type="Proteomes" id="UP000440367">
    <property type="component" value="Unassembled WGS sequence"/>
</dbReference>
<dbReference type="Proteomes" id="UP000440732">
    <property type="component" value="Unassembled WGS sequence"/>
</dbReference>
<dbReference type="Proteomes" id="UP000433483">
    <property type="component" value="Unassembled WGS sequence"/>
</dbReference>
<evidence type="ECO:0000313" key="10">
    <source>
        <dbReference type="Proteomes" id="UP000429523"/>
    </source>
</evidence>
<evidence type="ECO:0000313" key="9">
    <source>
        <dbReference type="EMBL" id="KAE9284510.1"/>
    </source>
</evidence>
<dbReference type="EMBL" id="QXGB01003465">
    <property type="protein sequence ID" value="KAE9170638.1"/>
    <property type="molecule type" value="Genomic_DNA"/>
</dbReference>
<dbReference type="EMBL" id="QXGE01003564">
    <property type="protein sequence ID" value="KAE9274441.1"/>
    <property type="molecule type" value="Genomic_DNA"/>
</dbReference>
<dbReference type="Proteomes" id="UP000488956">
    <property type="component" value="Unassembled WGS sequence"/>
</dbReference>
<evidence type="ECO:0000313" key="13">
    <source>
        <dbReference type="Proteomes" id="UP000440367"/>
    </source>
</evidence>
<accession>A0A6A3W3E0</accession>
<sequence length="53" mass="5712">MSPKVAPPAVEFAEGAAETIEEAPRPTMAMAARARRVEVDKSEEGIAWAGRSW</sequence>
<evidence type="ECO:0000313" key="5">
    <source>
        <dbReference type="EMBL" id="KAE9081837.1"/>
    </source>
</evidence>
<dbReference type="Proteomes" id="UP000486351">
    <property type="component" value="Unassembled WGS sequence"/>
</dbReference>
<dbReference type="EMBL" id="QXGD01003392">
    <property type="protein sequence ID" value="KAE9178016.1"/>
    <property type="molecule type" value="Genomic_DNA"/>
</dbReference>
<dbReference type="EMBL" id="QXFW01003571">
    <property type="protein sequence ID" value="KAE8969976.1"/>
    <property type="molecule type" value="Genomic_DNA"/>
</dbReference>
<evidence type="ECO:0000313" key="12">
    <source>
        <dbReference type="Proteomes" id="UP000437068"/>
    </source>
</evidence>
<dbReference type="Proteomes" id="UP000460718">
    <property type="component" value="Unassembled WGS sequence"/>
</dbReference>
<protein>
    <submittedName>
        <fullName evidence="7">Uncharacterized protein</fullName>
    </submittedName>
</protein>
<evidence type="ECO:0000313" key="6">
    <source>
        <dbReference type="EMBL" id="KAE9170638.1"/>
    </source>
</evidence>
<dbReference type="EMBL" id="QXFX01003542">
    <property type="protein sequence ID" value="KAE9068390.1"/>
    <property type="molecule type" value="Genomic_DNA"/>
</dbReference>
<evidence type="ECO:0000313" key="14">
    <source>
        <dbReference type="Proteomes" id="UP000440732"/>
    </source>
</evidence>
<evidence type="ECO:0000313" key="15">
    <source>
        <dbReference type="Proteomes" id="UP000441208"/>
    </source>
</evidence>
<evidence type="ECO:0000313" key="4">
    <source>
        <dbReference type="EMBL" id="KAE9069071.1"/>
    </source>
</evidence>
<evidence type="ECO:0000313" key="2">
    <source>
        <dbReference type="EMBL" id="KAE8969976.1"/>
    </source>
</evidence>
<dbReference type="EMBL" id="QXGF01001575">
    <property type="protein sequence ID" value="KAE8929104.1"/>
    <property type="molecule type" value="Genomic_DNA"/>
</dbReference>
<gene>
    <name evidence="8" type="ORF">PF001_g27060</name>
    <name evidence="7" type="ORF">PF002_g28177</name>
    <name evidence="6" type="ORF">PF005_g27488</name>
    <name evidence="5" type="ORF">PF006_g27034</name>
    <name evidence="4" type="ORF">PF007_g27456</name>
    <name evidence="9" type="ORF">PF008_g27138</name>
    <name evidence="1" type="ORF">PF009_g20777</name>
    <name evidence="3" type="ORF">PF010_g27084</name>
    <name evidence="2" type="ORF">PF011_g26594</name>
</gene>
<evidence type="ECO:0000313" key="3">
    <source>
        <dbReference type="EMBL" id="KAE9068390.1"/>
    </source>
</evidence>
<dbReference type="AlphaFoldDB" id="A0A6A3W3E0"/>
<comment type="caution">
    <text evidence="7">The sequence shown here is derived from an EMBL/GenBank/DDBJ whole genome shotgun (WGS) entry which is preliminary data.</text>
</comment>
<evidence type="ECO:0000313" key="7">
    <source>
        <dbReference type="EMBL" id="KAE9178016.1"/>
    </source>
</evidence>
<evidence type="ECO:0000313" key="11">
    <source>
        <dbReference type="Proteomes" id="UP000433483"/>
    </source>
</evidence>
<dbReference type="Proteomes" id="UP000441208">
    <property type="component" value="Unassembled WGS sequence"/>
</dbReference>
<proteinExistence type="predicted"/>
<keyword evidence="11" id="KW-1185">Reference proteome</keyword>
<evidence type="ECO:0000313" key="16">
    <source>
        <dbReference type="Proteomes" id="UP000460718"/>
    </source>
</evidence>
<reference evidence="10 11" key="1">
    <citation type="submission" date="2018-08" db="EMBL/GenBank/DDBJ databases">
        <title>Genomic investigation of the strawberry pathogen Phytophthora fragariae indicates pathogenicity is determined by transcriptional variation in three key races.</title>
        <authorList>
            <person name="Adams T.M."/>
            <person name="Armitage A.D."/>
            <person name="Sobczyk M.K."/>
            <person name="Bates H.J."/>
            <person name="Dunwell J.M."/>
            <person name="Nellist C.F."/>
            <person name="Harrison R.J."/>
        </authorList>
    </citation>
    <scope>NUCLEOTIDE SEQUENCE [LARGE SCALE GENOMIC DNA]</scope>
    <source>
        <strain evidence="8 12">A4</strain>
        <strain evidence="7 13">BC-1</strain>
        <strain evidence="6 11">NOV-27</strain>
        <strain evidence="5 14">NOV-5</strain>
        <strain evidence="4 15">NOV-71</strain>
        <strain evidence="9 17">NOV-77</strain>
        <strain evidence="1 10">NOV-9</strain>
        <strain evidence="3 18">ONT-3</strain>
        <strain evidence="2 16">SCRP245</strain>
    </source>
</reference>
<evidence type="ECO:0000313" key="17">
    <source>
        <dbReference type="Proteomes" id="UP000486351"/>
    </source>
</evidence>
<evidence type="ECO:0000313" key="18">
    <source>
        <dbReference type="Proteomes" id="UP000488956"/>
    </source>
</evidence>
<organism evidence="7 13">
    <name type="scientific">Phytophthora fragariae</name>
    <dbReference type="NCBI Taxonomy" id="53985"/>
    <lineage>
        <taxon>Eukaryota</taxon>
        <taxon>Sar</taxon>
        <taxon>Stramenopiles</taxon>
        <taxon>Oomycota</taxon>
        <taxon>Peronosporomycetes</taxon>
        <taxon>Peronosporales</taxon>
        <taxon>Peronosporaceae</taxon>
        <taxon>Phytophthora</taxon>
    </lineage>
</organism>
<dbReference type="EMBL" id="QXFY01003507">
    <property type="protein sequence ID" value="KAE9284510.1"/>
    <property type="molecule type" value="Genomic_DNA"/>
</dbReference>
<evidence type="ECO:0000313" key="1">
    <source>
        <dbReference type="EMBL" id="KAE8929104.1"/>
    </source>
</evidence>
<dbReference type="Proteomes" id="UP000437068">
    <property type="component" value="Unassembled WGS sequence"/>
</dbReference>
<dbReference type="Proteomes" id="UP000429523">
    <property type="component" value="Unassembled WGS sequence"/>
</dbReference>
<dbReference type="EMBL" id="QXGA01003568">
    <property type="protein sequence ID" value="KAE9081837.1"/>
    <property type="molecule type" value="Genomic_DNA"/>
</dbReference>
<name>A0A6A3W3E0_9STRA</name>
<evidence type="ECO:0000313" key="8">
    <source>
        <dbReference type="EMBL" id="KAE9274441.1"/>
    </source>
</evidence>